<keyword evidence="2" id="KW-0963">Cytoplasm</keyword>
<dbReference type="SUPFAM" id="SSF50249">
    <property type="entry name" value="Nucleic acid-binding proteins"/>
    <property type="match status" value="1"/>
</dbReference>
<keyword evidence="6" id="KW-0804">Transcription</keyword>
<protein>
    <submittedName>
        <fullName evidence="7">Cold-shock protein</fullName>
    </submittedName>
</protein>
<dbReference type="EMBL" id="CP042387">
    <property type="protein sequence ID" value="QEA44353.1"/>
    <property type="molecule type" value="Genomic_DNA"/>
</dbReference>
<name>A0A0Q1DQZ7_LEULA</name>
<keyword evidence="4" id="KW-0238">DNA-binding</keyword>
<dbReference type="eggNOG" id="COG1278">
    <property type="taxonomic scope" value="Bacteria"/>
</dbReference>
<dbReference type="Gene3D" id="2.40.50.140">
    <property type="entry name" value="Nucleic acid-binding proteins"/>
    <property type="match status" value="1"/>
</dbReference>
<keyword evidence="8" id="KW-1185">Reference proteome</keyword>
<evidence type="ECO:0000313" key="7">
    <source>
        <dbReference type="EMBL" id="QEA44353.1"/>
    </source>
</evidence>
<keyword evidence="3" id="KW-0805">Transcription regulation</keyword>
<evidence type="ECO:0000256" key="4">
    <source>
        <dbReference type="ARBA" id="ARBA00023125"/>
    </source>
</evidence>
<dbReference type="PROSITE" id="PS51857">
    <property type="entry name" value="CSD_2"/>
    <property type="match status" value="1"/>
</dbReference>
<dbReference type="Proteomes" id="UP000321298">
    <property type="component" value="Chromosome"/>
</dbReference>
<evidence type="ECO:0000256" key="5">
    <source>
        <dbReference type="ARBA" id="ARBA00023159"/>
    </source>
</evidence>
<evidence type="ECO:0000256" key="1">
    <source>
        <dbReference type="ARBA" id="ARBA00004496"/>
    </source>
</evidence>
<dbReference type="InterPro" id="IPR012340">
    <property type="entry name" value="NA-bd_OB-fold"/>
</dbReference>
<evidence type="ECO:0000313" key="8">
    <source>
        <dbReference type="Proteomes" id="UP000321298"/>
    </source>
</evidence>
<dbReference type="KEGG" id="llf:BCR17_06890"/>
<gene>
    <name evidence="7" type="ORF">FGL83_06565</name>
</gene>
<comment type="subcellular location">
    <subcellularLocation>
        <location evidence="1">Cytoplasm</location>
    </subcellularLocation>
</comment>
<dbReference type="AlphaFoldDB" id="A0A0Q1DQZ7"/>
<proteinExistence type="predicted"/>
<dbReference type="InterPro" id="IPR002059">
    <property type="entry name" value="CSP_DNA-bd"/>
</dbReference>
<dbReference type="GeneID" id="66531856"/>
<dbReference type="InterPro" id="IPR012156">
    <property type="entry name" value="Cold_shock_CspA"/>
</dbReference>
<dbReference type="SMART" id="SM00357">
    <property type="entry name" value="CSP"/>
    <property type="match status" value="1"/>
</dbReference>
<accession>A0A0Q1DQZ7</accession>
<reference evidence="7 8" key="1">
    <citation type="submission" date="2019-06" db="EMBL/GenBank/DDBJ databases">
        <title>Genome analyses of bacteria isolated from kimchi.</title>
        <authorList>
            <person name="Lee S."/>
            <person name="Ahn S."/>
            <person name="Roh S."/>
        </authorList>
    </citation>
    <scope>NUCLEOTIDE SEQUENCE [LARGE SCALE GENOMIC DNA]</scope>
    <source>
        <strain evidence="7 8">CBA3625</strain>
    </source>
</reference>
<evidence type="ECO:0000256" key="3">
    <source>
        <dbReference type="ARBA" id="ARBA00023015"/>
    </source>
</evidence>
<dbReference type="GO" id="GO:0005737">
    <property type="term" value="C:cytoplasm"/>
    <property type="evidence" value="ECO:0007669"/>
    <property type="project" value="UniProtKB-SubCell"/>
</dbReference>
<dbReference type="PANTHER" id="PTHR46565:SF20">
    <property type="entry name" value="COLD SHOCK DOMAIN-CONTAINING PROTEIN 4"/>
    <property type="match status" value="1"/>
</dbReference>
<dbReference type="InterPro" id="IPR011129">
    <property type="entry name" value="CSD"/>
</dbReference>
<evidence type="ECO:0000256" key="6">
    <source>
        <dbReference type="ARBA" id="ARBA00023163"/>
    </source>
</evidence>
<sequence>MKTGTVKIWQKERGYGYITPDEGGADVYVHFNGIDMDGFKSLNQGERVSYVLVQGYKDYQAAEVRPIMKKASEV</sequence>
<organism evidence="7 8">
    <name type="scientific">Leuconostoc lactis</name>
    <dbReference type="NCBI Taxonomy" id="1246"/>
    <lineage>
        <taxon>Bacteria</taxon>
        <taxon>Bacillati</taxon>
        <taxon>Bacillota</taxon>
        <taxon>Bacilli</taxon>
        <taxon>Lactobacillales</taxon>
        <taxon>Lactobacillaceae</taxon>
        <taxon>Leuconostoc</taxon>
    </lineage>
</organism>
<dbReference type="PRINTS" id="PR00050">
    <property type="entry name" value="COLDSHOCK"/>
</dbReference>
<keyword evidence="5" id="KW-0010">Activator</keyword>
<dbReference type="PIRSF" id="PIRSF002599">
    <property type="entry name" value="Cold_shock_A"/>
    <property type="match status" value="1"/>
</dbReference>
<dbReference type="GO" id="GO:0003677">
    <property type="term" value="F:DNA binding"/>
    <property type="evidence" value="ECO:0007669"/>
    <property type="project" value="UniProtKB-KW"/>
</dbReference>
<evidence type="ECO:0000256" key="2">
    <source>
        <dbReference type="ARBA" id="ARBA00022490"/>
    </source>
</evidence>
<dbReference type="OrthoDB" id="9805039at2"/>
<dbReference type="PANTHER" id="PTHR46565">
    <property type="entry name" value="COLD SHOCK DOMAIN PROTEIN 2"/>
    <property type="match status" value="1"/>
</dbReference>
<dbReference type="RefSeq" id="WP_010000511.1">
    <property type="nucleotide sequence ID" value="NZ_BJMJ01000006.1"/>
</dbReference>
<dbReference type="Pfam" id="PF00313">
    <property type="entry name" value="CSD"/>
    <property type="match status" value="1"/>
</dbReference>